<proteinExistence type="predicted"/>
<gene>
    <name evidence="1" type="ORF">MNB_SUP05-SYMBIONT-5-1056</name>
</gene>
<name>A0A1W1E6P7_9ZZZZ</name>
<sequence>MESKKYTQLNDQLQTMDTYIITPEKQTELGIDAEKLQQFQRYFDSDCVVWVFL</sequence>
<protein>
    <submittedName>
        <fullName evidence="1">Uncharacterized protein</fullName>
    </submittedName>
</protein>
<reference evidence="1" key="1">
    <citation type="submission" date="2016-10" db="EMBL/GenBank/DDBJ databases">
        <authorList>
            <person name="de Groot N.N."/>
        </authorList>
    </citation>
    <scope>NUCLEOTIDE SEQUENCE</scope>
</reference>
<dbReference type="AlphaFoldDB" id="A0A1W1E6P7"/>
<accession>A0A1W1E6P7</accession>
<dbReference type="EMBL" id="FPHZ01000247">
    <property type="protein sequence ID" value="SFV89619.1"/>
    <property type="molecule type" value="Genomic_DNA"/>
</dbReference>
<organism evidence="1">
    <name type="scientific">hydrothermal vent metagenome</name>
    <dbReference type="NCBI Taxonomy" id="652676"/>
    <lineage>
        <taxon>unclassified sequences</taxon>
        <taxon>metagenomes</taxon>
        <taxon>ecological metagenomes</taxon>
    </lineage>
</organism>
<evidence type="ECO:0000313" key="1">
    <source>
        <dbReference type="EMBL" id="SFV89619.1"/>
    </source>
</evidence>